<dbReference type="GeneID" id="14404956"/>
<dbReference type="AlphaFoldDB" id="L0JY33"/>
<reference evidence="2 3" key="1">
    <citation type="submission" date="2012-11" db="EMBL/GenBank/DDBJ databases">
        <title>FINISHED of Natronococcus occultus SP4, DSM 3396.</title>
        <authorList>
            <consortium name="DOE Joint Genome Institute"/>
            <person name="Eisen J."/>
            <person name="Huntemann M."/>
            <person name="Wei C.-L."/>
            <person name="Han J."/>
            <person name="Detter J.C."/>
            <person name="Han C."/>
            <person name="Tapia R."/>
            <person name="Chen A."/>
            <person name="Kyrpides N."/>
            <person name="Mavromatis K."/>
            <person name="Markowitz V."/>
            <person name="Szeto E."/>
            <person name="Ivanova N."/>
            <person name="Mikhailova N."/>
            <person name="Ovchinnikova G."/>
            <person name="Pagani I."/>
            <person name="Pati A."/>
            <person name="Goodwin L."/>
            <person name="Nordberg H.P."/>
            <person name="Cantor M.N."/>
            <person name="Hua S.X."/>
            <person name="Woyke T."/>
            <person name="Eisen J."/>
            <person name="Klenk H.-P."/>
            <person name="Klenk H.-P."/>
        </authorList>
    </citation>
    <scope>NUCLEOTIDE SEQUENCE [LARGE SCALE GENOMIC DNA]</scope>
    <source>
        <strain evidence="2 3">SP4</strain>
    </source>
</reference>
<keyword evidence="3" id="KW-1185">Reference proteome</keyword>
<evidence type="ECO:0000313" key="3">
    <source>
        <dbReference type="Proteomes" id="UP000010878"/>
    </source>
</evidence>
<gene>
    <name evidence="2" type="ORF">Natoc_1872</name>
</gene>
<feature type="transmembrane region" description="Helical" evidence="1">
    <location>
        <begin position="37"/>
        <end position="56"/>
    </location>
</feature>
<organism evidence="2 3">
    <name type="scientific">Natronococcus occultus SP4</name>
    <dbReference type="NCBI Taxonomy" id="694430"/>
    <lineage>
        <taxon>Archaea</taxon>
        <taxon>Methanobacteriati</taxon>
        <taxon>Methanobacteriota</taxon>
        <taxon>Stenosarchaea group</taxon>
        <taxon>Halobacteria</taxon>
        <taxon>Halobacteriales</taxon>
        <taxon>Natrialbaceae</taxon>
        <taxon>Natronococcus</taxon>
    </lineage>
</organism>
<accession>L0JY33</accession>
<dbReference type="Proteomes" id="UP000010878">
    <property type="component" value="Chromosome"/>
</dbReference>
<evidence type="ECO:0000313" key="2">
    <source>
        <dbReference type="EMBL" id="AGB37666.1"/>
    </source>
</evidence>
<evidence type="ECO:0000256" key="1">
    <source>
        <dbReference type="SAM" id="Phobius"/>
    </source>
</evidence>
<keyword evidence="1" id="KW-0472">Membrane</keyword>
<sequence length="62" mass="6394">MNASSFGLDTARLAVFANVALVLTGSVLALVNVLDLWTGIVVVCVGLIGIYVSLLGRGEESD</sequence>
<name>L0JY33_9EURY</name>
<dbReference type="KEGG" id="nou:Natoc_1872"/>
<proteinExistence type="predicted"/>
<protein>
    <submittedName>
        <fullName evidence="2">Uncharacterized protein</fullName>
    </submittedName>
</protein>
<dbReference type="EMBL" id="CP003929">
    <property type="protein sequence ID" value="AGB37666.1"/>
    <property type="molecule type" value="Genomic_DNA"/>
</dbReference>
<dbReference type="RefSeq" id="WP_015321111.1">
    <property type="nucleotide sequence ID" value="NC_019974.1"/>
</dbReference>
<keyword evidence="1" id="KW-0812">Transmembrane</keyword>
<dbReference type="HOGENOM" id="CLU_2893346_0_0_2"/>
<feature type="transmembrane region" description="Helical" evidence="1">
    <location>
        <begin position="12"/>
        <end position="31"/>
    </location>
</feature>
<dbReference type="eggNOG" id="arCOG13439">
    <property type="taxonomic scope" value="Archaea"/>
</dbReference>
<dbReference type="OrthoDB" id="162839at2157"/>
<dbReference type="STRING" id="694430.Natoc_1872"/>
<keyword evidence="1" id="KW-1133">Transmembrane helix</keyword>